<dbReference type="EMBL" id="CAJNOJ010000068">
    <property type="protein sequence ID" value="CAF1021127.1"/>
    <property type="molecule type" value="Genomic_DNA"/>
</dbReference>
<dbReference type="GO" id="GO:0005351">
    <property type="term" value="F:carbohydrate:proton symporter activity"/>
    <property type="evidence" value="ECO:0007669"/>
    <property type="project" value="TreeGrafter"/>
</dbReference>
<dbReference type="InterPro" id="IPR050360">
    <property type="entry name" value="MFS_Sugar_Transporters"/>
</dbReference>
<dbReference type="SUPFAM" id="SSF103473">
    <property type="entry name" value="MFS general substrate transporter"/>
    <property type="match status" value="1"/>
</dbReference>
<dbReference type="PANTHER" id="PTHR48022">
    <property type="entry name" value="PLASTIDIC GLUCOSE TRANSPORTER 4"/>
    <property type="match status" value="1"/>
</dbReference>
<evidence type="ECO:0000256" key="4">
    <source>
        <dbReference type="ARBA" id="ARBA00022989"/>
    </source>
</evidence>
<evidence type="ECO:0000256" key="5">
    <source>
        <dbReference type="ARBA" id="ARBA00023136"/>
    </source>
</evidence>
<dbReference type="GO" id="GO:0016020">
    <property type="term" value="C:membrane"/>
    <property type="evidence" value="ECO:0007669"/>
    <property type="project" value="UniProtKB-SubCell"/>
</dbReference>
<keyword evidence="4 7" id="KW-1133">Transmembrane helix</keyword>
<dbReference type="NCBIfam" id="TIGR00879">
    <property type="entry name" value="SP"/>
    <property type="match status" value="1"/>
</dbReference>
<dbReference type="PRINTS" id="PR00171">
    <property type="entry name" value="SUGRTRNSPORT"/>
</dbReference>
<organism evidence="9 10">
    <name type="scientific">Adineta ricciae</name>
    <name type="common">Rotifer</name>
    <dbReference type="NCBI Taxonomy" id="249248"/>
    <lineage>
        <taxon>Eukaryota</taxon>
        <taxon>Metazoa</taxon>
        <taxon>Spiralia</taxon>
        <taxon>Gnathifera</taxon>
        <taxon>Rotifera</taxon>
        <taxon>Eurotatoria</taxon>
        <taxon>Bdelloidea</taxon>
        <taxon>Adinetida</taxon>
        <taxon>Adinetidae</taxon>
        <taxon>Adineta</taxon>
    </lineage>
</organism>
<reference evidence="9" key="1">
    <citation type="submission" date="2021-02" db="EMBL/GenBank/DDBJ databases">
        <authorList>
            <person name="Nowell W R."/>
        </authorList>
    </citation>
    <scope>NUCLEOTIDE SEQUENCE</scope>
</reference>
<evidence type="ECO:0000256" key="2">
    <source>
        <dbReference type="ARBA" id="ARBA00010992"/>
    </source>
</evidence>
<name>A0A814IA01_ADIRI</name>
<dbReference type="Gene3D" id="1.20.1250.20">
    <property type="entry name" value="MFS general substrate transporter like domains"/>
    <property type="match status" value="1"/>
</dbReference>
<evidence type="ECO:0000259" key="8">
    <source>
        <dbReference type="PROSITE" id="PS50850"/>
    </source>
</evidence>
<comment type="caution">
    <text evidence="9">The sequence shown here is derived from an EMBL/GenBank/DDBJ whole genome shotgun (WGS) entry which is preliminary data.</text>
</comment>
<keyword evidence="5 7" id="KW-0472">Membrane</keyword>
<evidence type="ECO:0000256" key="6">
    <source>
        <dbReference type="RuleBase" id="RU003346"/>
    </source>
</evidence>
<dbReference type="PROSITE" id="PS50850">
    <property type="entry name" value="MFS"/>
    <property type="match status" value="1"/>
</dbReference>
<evidence type="ECO:0000256" key="7">
    <source>
        <dbReference type="SAM" id="Phobius"/>
    </source>
</evidence>
<sequence>MAPGKKKWVCHKHNDDHRDQFSIETTCVYMSIDLLHDCFITSLFSRNRDKINLSINVVKYEPEPQIKRMSVATDGETNVHHRHENIQYKKPYFAVLLAAFSSLGGWFFGYDQGVTGGIVVMPSFKEDFCIDVYANKTVCDLPVAALPSEYRRFLVLFTLLYNVGCFLGAVFISSFVAERFGRRAIIFTASILFLSGTSMVIFPPGKSKSIMILILIGRVVEGTGVGCSSFSCPLYASEIAPTNIRGMLSGFMQMTVVLGLFVANVVNLFLKDHPLGWRLSNGIILIAPIAIMIGIFFCPETPRWLFKRKGREAAEKSLKRIRRTDDVSAELEAIDDAIKDEGVQVSIKELFTTKKMLERLGIGVGIHILQQATGINPIFTFGGIIYESILGQGIISLLVLSGVNLLSTIPALFLFDRLGRRKLLIFCGLAMVIGHLIAATIFVTGCKVTKNIVDGTTVTEEVVECGRSSGIIMLVATAIFVSFFALSWGPIAWIYAAEIFPLNVRARAVSITTGSNWFMGTIMSYILELITPLGIHGVFYLFSSLTLLAVIFVYFFCPETRGVILEDIDDQFENFQLKNRTIVKLCRRPCQGRQPRSVKVNVITVTDDDNRY</sequence>
<evidence type="ECO:0000313" key="9">
    <source>
        <dbReference type="EMBL" id="CAF1021127.1"/>
    </source>
</evidence>
<dbReference type="AlphaFoldDB" id="A0A814IA01"/>
<gene>
    <name evidence="9" type="ORF">EDS130_LOCUS15900</name>
</gene>
<feature type="transmembrane region" description="Helical" evidence="7">
    <location>
        <begin position="210"/>
        <end position="236"/>
    </location>
</feature>
<protein>
    <recommendedName>
        <fullName evidence="8">Major facilitator superfamily (MFS) profile domain-containing protein</fullName>
    </recommendedName>
</protein>
<dbReference type="InterPro" id="IPR036259">
    <property type="entry name" value="MFS_trans_sf"/>
</dbReference>
<feature type="transmembrane region" description="Helical" evidence="7">
    <location>
        <begin position="392"/>
        <end position="416"/>
    </location>
</feature>
<evidence type="ECO:0000256" key="3">
    <source>
        <dbReference type="ARBA" id="ARBA00022692"/>
    </source>
</evidence>
<feature type="transmembrane region" description="Helical" evidence="7">
    <location>
        <begin position="248"/>
        <end position="270"/>
    </location>
</feature>
<proteinExistence type="inferred from homology"/>
<comment type="subcellular location">
    <subcellularLocation>
        <location evidence="1">Membrane</location>
        <topology evidence="1">Multi-pass membrane protein</topology>
    </subcellularLocation>
</comment>
<feature type="transmembrane region" description="Helical" evidence="7">
    <location>
        <begin position="508"/>
        <end position="527"/>
    </location>
</feature>
<keyword evidence="6" id="KW-0813">Transport</keyword>
<feature type="transmembrane region" description="Helical" evidence="7">
    <location>
        <begin position="360"/>
        <end position="386"/>
    </location>
</feature>
<dbReference type="FunFam" id="1.20.1250.20:FF:000129">
    <property type="entry name" value="Major Facilitator Superfamily (MFS)"/>
    <property type="match status" value="1"/>
</dbReference>
<feature type="transmembrane region" description="Helical" evidence="7">
    <location>
        <begin position="282"/>
        <end position="299"/>
    </location>
</feature>
<accession>A0A814IA01</accession>
<feature type="transmembrane region" description="Helical" evidence="7">
    <location>
        <begin position="153"/>
        <end position="177"/>
    </location>
</feature>
<feature type="transmembrane region" description="Helical" evidence="7">
    <location>
        <begin position="423"/>
        <end position="443"/>
    </location>
</feature>
<comment type="similarity">
    <text evidence="2 6">Belongs to the major facilitator superfamily. Sugar transporter (TC 2.A.1.1) family.</text>
</comment>
<dbReference type="PROSITE" id="PS00216">
    <property type="entry name" value="SUGAR_TRANSPORT_1"/>
    <property type="match status" value="1"/>
</dbReference>
<dbReference type="InterPro" id="IPR005829">
    <property type="entry name" value="Sugar_transporter_CS"/>
</dbReference>
<keyword evidence="3 7" id="KW-0812">Transmembrane</keyword>
<dbReference type="InterPro" id="IPR003663">
    <property type="entry name" value="Sugar/inositol_transpt"/>
</dbReference>
<dbReference type="PANTHER" id="PTHR48022:SF2">
    <property type="entry name" value="PLASTIDIC GLUCOSE TRANSPORTER 4"/>
    <property type="match status" value="1"/>
</dbReference>
<evidence type="ECO:0000256" key="1">
    <source>
        <dbReference type="ARBA" id="ARBA00004141"/>
    </source>
</evidence>
<feature type="transmembrane region" description="Helical" evidence="7">
    <location>
        <begin position="184"/>
        <end position="204"/>
    </location>
</feature>
<dbReference type="InterPro" id="IPR020846">
    <property type="entry name" value="MFS_dom"/>
</dbReference>
<evidence type="ECO:0000313" key="10">
    <source>
        <dbReference type="Proteomes" id="UP000663852"/>
    </source>
</evidence>
<dbReference type="Pfam" id="PF00083">
    <property type="entry name" value="Sugar_tr"/>
    <property type="match status" value="1"/>
</dbReference>
<dbReference type="OrthoDB" id="6612291at2759"/>
<feature type="transmembrane region" description="Helical" evidence="7">
    <location>
        <begin position="92"/>
        <end position="110"/>
    </location>
</feature>
<dbReference type="InterPro" id="IPR005828">
    <property type="entry name" value="MFS_sugar_transport-like"/>
</dbReference>
<feature type="transmembrane region" description="Helical" evidence="7">
    <location>
        <begin position="533"/>
        <end position="557"/>
    </location>
</feature>
<dbReference type="Proteomes" id="UP000663852">
    <property type="component" value="Unassembled WGS sequence"/>
</dbReference>
<feature type="transmembrane region" description="Helical" evidence="7">
    <location>
        <begin position="471"/>
        <end position="496"/>
    </location>
</feature>
<feature type="domain" description="Major facilitator superfamily (MFS) profile" evidence="8">
    <location>
        <begin position="97"/>
        <end position="561"/>
    </location>
</feature>